<name>A0A1A8WZA1_PLAMA</name>
<evidence type="ECO:0000313" key="2">
    <source>
        <dbReference type="EMBL" id="SBS97222.1"/>
    </source>
</evidence>
<dbReference type="PANTHER" id="PTHR14754:SF35">
    <property type="entry name" value="TYPE VII SECRETION SYSTEM ACCESSORY FACTOR ESAA"/>
    <property type="match status" value="1"/>
</dbReference>
<feature type="non-terminal residue" evidence="2">
    <location>
        <position position="1"/>
    </location>
</feature>
<organism evidence="2 3">
    <name type="scientific">Plasmodium malariae</name>
    <dbReference type="NCBI Taxonomy" id="5858"/>
    <lineage>
        <taxon>Eukaryota</taxon>
        <taxon>Sar</taxon>
        <taxon>Alveolata</taxon>
        <taxon>Apicomplexa</taxon>
        <taxon>Aconoidasida</taxon>
        <taxon>Haemosporida</taxon>
        <taxon>Plasmodiidae</taxon>
        <taxon>Plasmodium</taxon>
        <taxon>Plasmodium (Plasmodium)</taxon>
    </lineage>
</organism>
<gene>
    <name evidence="2" type="ORF">PMALA_059640</name>
</gene>
<dbReference type="AlphaFoldDB" id="A0A1A8WZA1"/>
<dbReference type="PANTHER" id="PTHR14754">
    <property type="entry name" value="TRANSCRIPTION ELONGATION FACTOR A"/>
    <property type="match status" value="1"/>
</dbReference>
<feature type="region of interest" description="Disordered" evidence="1">
    <location>
        <begin position="1"/>
        <end position="31"/>
    </location>
</feature>
<evidence type="ECO:0000256" key="1">
    <source>
        <dbReference type="SAM" id="MobiDB-lite"/>
    </source>
</evidence>
<feature type="compositionally biased region" description="Low complexity" evidence="1">
    <location>
        <begin position="1"/>
        <end position="29"/>
    </location>
</feature>
<proteinExistence type="predicted"/>
<dbReference type="EMBL" id="FLQW01004679">
    <property type="protein sequence ID" value="SBS97222.1"/>
    <property type="molecule type" value="Genomic_DNA"/>
</dbReference>
<protein>
    <submittedName>
        <fullName evidence="2">Uncharacterized protein</fullName>
    </submittedName>
</protein>
<sequence length="242" mass="28495">NNNINNNNINNNDNNNNNDNDNNNMNNANGVGTAKPNKEALKYLVEEIEYSFFILNHIMHQYKQLLKCFMYLSNTYFDYYQNVLIFKTIILSNQMSNHSLWLYLYVQPWAALRTINLEECFTFASLLHGIVDIKIESVDEEDKYNEDCKVINNNIMKKLQQCIFTLKSKPLSIMERISSYNIVDIIYAVIMNENYNFHSYHNSMDENLKNLVSCEHFINEVIDKKIIVPIEIKNNINKYGDD</sequence>
<accession>A0A1A8WZA1</accession>
<dbReference type="VEuPathDB" id="PlasmoDB:PmUG01_03030200"/>
<dbReference type="Proteomes" id="UP000078597">
    <property type="component" value="Unassembled WGS sequence"/>
</dbReference>
<evidence type="ECO:0000313" key="3">
    <source>
        <dbReference type="Proteomes" id="UP000078597"/>
    </source>
</evidence>
<reference evidence="3" key="1">
    <citation type="submission" date="2016-05" db="EMBL/GenBank/DDBJ databases">
        <authorList>
            <person name="Naeem Raeece"/>
        </authorList>
    </citation>
    <scope>NUCLEOTIDE SEQUENCE [LARGE SCALE GENOMIC DNA]</scope>
</reference>